<dbReference type="OrthoDB" id="5450317at2"/>
<protein>
    <submittedName>
        <fullName evidence="3">Putative TIM-barrel fold metal-dependent hydrolase</fullName>
    </submittedName>
</protein>
<dbReference type="InterPro" id="IPR006680">
    <property type="entry name" value="Amidohydro-rel"/>
</dbReference>
<dbReference type="Pfam" id="PF04909">
    <property type="entry name" value="Amidohydro_2"/>
    <property type="match status" value="1"/>
</dbReference>
<dbReference type="Proteomes" id="UP000002791">
    <property type="component" value="Chromosome"/>
</dbReference>
<dbReference type="InterPro" id="IPR052350">
    <property type="entry name" value="Metallo-dep_Lactonases"/>
</dbReference>
<feature type="domain" description="Amidohydrolase-related" evidence="2">
    <location>
        <begin position="10"/>
        <end position="300"/>
    </location>
</feature>
<dbReference type="PANTHER" id="PTHR43569:SF1">
    <property type="entry name" value="BLL3371 PROTEIN"/>
    <property type="match status" value="1"/>
</dbReference>
<dbReference type="InterPro" id="IPR032466">
    <property type="entry name" value="Metal_Hydrolase"/>
</dbReference>
<keyword evidence="3" id="KW-0378">Hydrolase</keyword>
<proteinExistence type="inferred from homology"/>
<dbReference type="HOGENOM" id="CLU_044590_3_1_11"/>
<evidence type="ECO:0000259" key="2">
    <source>
        <dbReference type="Pfam" id="PF04909"/>
    </source>
</evidence>
<dbReference type="STRING" id="882082.SaccyDRAFT_2174"/>
<gene>
    <name evidence="3" type="ORF">SaccyDRAFT_2174</name>
</gene>
<accession>H5XNJ9</accession>
<comment type="similarity">
    <text evidence="1">Belongs to the metallo-dependent hydrolases superfamily.</text>
</comment>
<dbReference type="eggNOG" id="COG3618">
    <property type="taxonomic scope" value="Bacteria"/>
</dbReference>
<dbReference type="PANTHER" id="PTHR43569">
    <property type="entry name" value="AMIDOHYDROLASE"/>
    <property type="match status" value="1"/>
</dbReference>
<dbReference type="AlphaFoldDB" id="H5XNJ9"/>
<organism evidence="3 4">
    <name type="scientific">Saccharomonospora cyanea NA-134</name>
    <dbReference type="NCBI Taxonomy" id="882082"/>
    <lineage>
        <taxon>Bacteria</taxon>
        <taxon>Bacillati</taxon>
        <taxon>Actinomycetota</taxon>
        <taxon>Actinomycetes</taxon>
        <taxon>Pseudonocardiales</taxon>
        <taxon>Pseudonocardiaceae</taxon>
        <taxon>Saccharomonospora</taxon>
    </lineage>
</organism>
<sequence>MPLTPRPALVDAHHHLLNLEAVEYPWIRQRSPVLEALLENYYDIACDYSVPDYLSDVSGERLVKSVACEFGAADAVAEAEWVQREADDHGFPHAFIAGVDLTSPTLADVLARYRDMPVVRAVRQPLYWADDPLKRLGPRPDLVTDPAWLRGFELVAAHGFTWDLLLYDEQLPAAHELLRSFPDTRFVLEAAGWPLDLSEDGFRRWEERLQAVSEHPNVTVKAQGLALLFGPSAERIRPWVRSVVRIFGPRRCMFAGHFPVDRLLWSFGELVDALLAVLDELSADARADVFSGCAVEQYGLA</sequence>
<dbReference type="EMBL" id="CM001440">
    <property type="protein sequence ID" value="EHR61060.1"/>
    <property type="molecule type" value="Genomic_DNA"/>
</dbReference>
<reference evidence="3 4" key="1">
    <citation type="submission" date="2011-11" db="EMBL/GenBank/DDBJ databases">
        <title>The Noncontiguous Finished sequence of Saccharomonospora cyanea NA-134.</title>
        <authorList>
            <consortium name="US DOE Joint Genome Institute"/>
            <person name="Lucas S."/>
            <person name="Han J."/>
            <person name="Lapidus A."/>
            <person name="Cheng J.-F."/>
            <person name="Goodwin L."/>
            <person name="Pitluck S."/>
            <person name="Peters L."/>
            <person name="Ovchinnikova G."/>
            <person name="Lu M."/>
            <person name="Detter J.C."/>
            <person name="Han C."/>
            <person name="Tapia R."/>
            <person name="Land M."/>
            <person name="Hauser L."/>
            <person name="Kyrpides N."/>
            <person name="Ivanova N."/>
            <person name="Pagani I."/>
            <person name="Brambilla E.-M."/>
            <person name="Klenk H.-P."/>
            <person name="Woyke T."/>
        </authorList>
    </citation>
    <scope>NUCLEOTIDE SEQUENCE [LARGE SCALE GENOMIC DNA]</scope>
    <source>
        <strain evidence="3 4">NA-134</strain>
    </source>
</reference>
<dbReference type="SUPFAM" id="SSF51556">
    <property type="entry name" value="Metallo-dependent hydrolases"/>
    <property type="match status" value="1"/>
</dbReference>
<evidence type="ECO:0000313" key="4">
    <source>
        <dbReference type="Proteomes" id="UP000002791"/>
    </source>
</evidence>
<keyword evidence="4" id="KW-1185">Reference proteome</keyword>
<evidence type="ECO:0000256" key="1">
    <source>
        <dbReference type="ARBA" id="ARBA00038310"/>
    </source>
</evidence>
<dbReference type="Gene3D" id="3.20.20.140">
    <property type="entry name" value="Metal-dependent hydrolases"/>
    <property type="match status" value="1"/>
</dbReference>
<name>H5XNJ9_9PSEU</name>
<evidence type="ECO:0000313" key="3">
    <source>
        <dbReference type="EMBL" id="EHR61060.1"/>
    </source>
</evidence>
<dbReference type="GO" id="GO:0016787">
    <property type="term" value="F:hydrolase activity"/>
    <property type="evidence" value="ECO:0007669"/>
    <property type="project" value="UniProtKB-KW"/>
</dbReference>